<keyword evidence="5" id="KW-0238">DNA-binding</keyword>
<organism evidence="5 6">
    <name type="scientific">Streptomyces globosus</name>
    <dbReference type="NCBI Taxonomy" id="68209"/>
    <lineage>
        <taxon>Bacteria</taxon>
        <taxon>Bacillati</taxon>
        <taxon>Actinomycetota</taxon>
        <taxon>Actinomycetes</taxon>
        <taxon>Kitasatosporales</taxon>
        <taxon>Streptomycetaceae</taxon>
        <taxon>Streptomyces</taxon>
    </lineage>
</organism>
<dbReference type="EMBL" id="CP030862">
    <property type="protein sequence ID" value="AXE25540.1"/>
    <property type="molecule type" value="Genomic_DNA"/>
</dbReference>
<dbReference type="AlphaFoldDB" id="A0A344U3R9"/>
<dbReference type="PANTHER" id="PTHR37299">
    <property type="entry name" value="TRANSCRIPTIONAL REGULATOR-RELATED"/>
    <property type="match status" value="1"/>
</dbReference>
<accession>A0A344U3R9</accession>
<name>A0A344U3R9_9ACTN</name>
<dbReference type="InterPro" id="IPR001789">
    <property type="entry name" value="Sig_transdc_resp-reg_receiver"/>
</dbReference>
<dbReference type="Pfam" id="PF00072">
    <property type="entry name" value="Response_reg"/>
    <property type="match status" value="1"/>
</dbReference>
<evidence type="ECO:0000313" key="6">
    <source>
        <dbReference type="Proteomes" id="UP000252004"/>
    </source>
</evidence>
<feature type="region of interest" description="Disordered" evidence="2">
    <location>
        <begin position="133"/>
        <end position="163"/>
    </location>
</feature>
<dbReference type="SMART" id="SM00448">
    <property type="entry name" value="REC"/>
    <property type="match status" value="1"/>
</dbReference>
<keyword evidence="1" id="KW-0597">Phosphoprotein</keyword>
<keyword evidence="6" id="KW-1185">Reference proteome</keyword>
<dbReference type="GO" id="GO:0000156">
    <property type="term" value="F:phosphorelay response regulator activity"/>
    <property type="evidence" value="ECO:0007669"/>
    <property type="project" value="InterPro"/>
</dbReference>
<dbReference type="GO" id="GO:0003677">
    <property type="term" value="F:DNA binding"/>
    <property type="evidence" value="ECO:0007669"/>
    <property type="project" value="UniProtKB-KW"/>
</dbReference>
<dbReference type="PANTHER" id="PTHR37299:SF1">
    <property type="entry name" value="STAGE 0 SPORULATION PROTEIN A HOMOLOG"/>
    <property type="match status" value="1"/>
</dbReference>
<dbReference type="SMART" id="SM00850">
    <property type="entry name" value="LytTR"/>
    <property type="match status" value="1"/>
</dbReference>
<evidence type="ECO:0000313" key="5">
    <source>
        <dbReference type="EMBL" id="AXE25540.1"/>
    </source>
</evidence>
<evidence type="ECO:0000256" key="2">
    <source>
        <dbReference type="SAM" id="MobiDB-lite"/>
    </source>
</evidence>
<feature type="compositionally biased region" description="Low complexity" evidence="2">
    <location>
        <begin position="144"/>
        <end position="163"/>
    </location>
</feature>
<dbReference type="Pfam" id="PF04397">
    <property type="entry name" value="LytTR"/>
    <property type="match status" value="1"/>
</dbReference>
<dbReference type="InterPro" id="IPR011006">
    <property type="entry name" value="CheY-like_superfamily"/>
</dbReference>
<dbReference type="PROSITE" id="PS50110">
    <property type="entry name" value="RESPONSE_REGULATORY"/>
    <property type="match status" value="1"/>
</dbReference>
<dbReference type="InterPro" id="IPR046947">
    <property type="entry name" value="LytR-like"/>
</dbReference>
<sequence length="277" mass="29595">MLRVLAVDDEKPLLEELLYLLRSDARVLSAEGASDATGALRRITRALETGPDGPDGIDVVFLDIHMAGLTGLDIARLLAGFARPPLVVFVTAHEGFAVQAFDLKAVDYVLKPVRPERLAEAVRRACDQLGRTAAGPAGTGGGLPAPAAPTRHGAGAGAAPAGGTPDRAAEIAVELGGVTRFVPVADIRYVEAQGDYARLHTDAGSHLVRIPLATLEERWAERGFVRIHRRHLVALGRIEELRLDSGTTSVRVGSAELQVSRRHARQLRDLLMRRATG</sequence>
<feature type="domain" description="Response regulatory" evidence="3">
    <location>
        <begin position="3"/>
        <end position="126"/>
    </location>
</feature>
<proteinExistence type="predicted"/>
<feature type="modified residue" description="4-aspartylphosphate" evidence="1">
    <location>
        <position position="63"/>
    </location>
</feature>
<reference evidence="5 6" key="1">
    <citation type="submission" date="2018-01" db="EMBL/GenBank/DDBJ databases">
        <title>Draft genome Sequence of streptomyces globosus LZH-48.</title>
        <authorList>
            <person name="Ran K."/>
            <person name="Li Z."/>
            <person name="Wei S."/>
            <person name="Dong R."/>
        </authorList>
    </citation>
    <scope>NUCLEOTIDE SEQUENCE [LARGE SCALE GENOMIC DNA]</scope>
    <source>
        <strain evidence="5 6">LZH-48</strain>
    </source>
</reference>
<dbReference type="KEGG" id="sgz:C0216_20695"/>
<protein>
    <submittedName>
        <fullName evidence="5">DNA-binding response regulator</fullName>
    </submittedName>
</protein>
<evidence type="ECO:0000259" key="3">
    <source>
        <dbReference type="PROSITE" id="PS50110"/>
    </source>
</evidence>
<dbReference type="Gene3D" id="3.40.50.2300">
    <property type="match status" value="1"/>
</dbReference>
<dbReference type="InterPro" id="IPR007492">
    <property type="entry name" value="LytTR_DNA-bd_dom"/>
</dbReference>
<feature type="domain" description="HTH LytTR-type" evidence="4">
    <location>
        <begin position="171"/>
        <end position="273"/>
    </location>
</feature>
<evidence type="ECO:0000256" key="1">
    <source>
        <dbReference type="PROSITE-ProRule" id="PRU00169"/>
    </source>
</evidence>
<dbReference type="Gene3D" id="2.40.50.1020">
    <property type="entry name" value="LytTr DNA-binding domain"/>
    <property type="match status" value="1"/>
</dbReference>
<dbReference type="Proteomes" id="UP000252004">
    <property type="component" value="Chromosome"/>
</dbReference>
<dbReference type="SUPFAM" id="SSF52172">
    <property type="entry name" value="CheY-like"/>
    <property type="match status" value="1"/>
</dbReference>
<dbReference type="OrthoDB" id="236568at2"/>
<dbReference type="PROSITE" id="PS50930">
    <property type="entry name" value="HTH_LYTTR"/>
    <property type="match status" value="1"/>
</dbReference>
<dbReference type="RefSeq" id="WP_114056724.1">
    <property type="nucleotide sequence ID" value="NZ_CP030862.1"/>
</dbReference>
<evidence type="ECO:0000259" key="4">
    <source>
        <dbReference type="PROSITE" id="PS50930"/>
    </source>
</evidence>
<gene>
    <name evidence="5" type="ORF">C0216_20695</name>
</gene>